<keyword evidence="2" id="KW-1185">Reference proteome</keyword>
<protein>
    <submittedName>
        <fullName evidence="1">Uncharacterized protein</fullName>
    </submittedName>
</protein>
<dbReference type="EMBL" id="JANJYI010000001">
    <property type="protein sequence ID" value="KAK2661740.1"/>
    <property type="molecule type" value="Genomic_DNA"/>
</dbReference>
<comment type="caution">
    <text evidence="1">The sequence shown here is derived from an EMBL/GenBank/DDBJ whole genome shotgun (WGS) entry which is preliminary data.</text>
</comment>
<name>A0AAD9XLP6_9ROSI</name>
<reference evidence="1" key="1">
    <citation type="journal article" date="2023" name="Plant J.">
        <title>Genome sequences and population genomics provide insights into the demographic history, inbreeding, and mutation load of two 'living fossil' tree species of Dipteronia.</title>
        <authorList>
            <person name="Feng Y."/>
            <person name="Comes H.P."/>
            <person name="Chen J."/>
            <person name="Zhu S."/>
            <person name="Lu R."/>
            <person name="Zhang X."/>
            <person name="Li P."/>
            <person name="Qiu J."/>
            <person name="Olsen K.M."/>
            <person name="Qiu Y."/>
        </authorList>
    </citation>
    <scope>NUCLEOTIDE SEQUENCE</scope>
    <source>
        <strain evidence="1">KIB01</strain>
    </source>
</reference>
<organism evidence="1 2">
    <name type="scientific">Dipteronia dyeriana</name>
    <dbReference type="NCBI Taxonomy" id="168575"/>
    <lineage>
        <taxon>Eukaryota</taxon>
        <taxon>Viridiplantae</taxon>
        <taxon>Streptophyta</taxon>
        <taxon>Embryophyta</taxon>
        <taxon>Tracheophyta</taxon>
        <taxon>Spermatophyta</taxon>
        <taxon>Magnoliopsida</taxon>
        <taxon>eudicotyledons</taxon>
        <taxon>Gunneridae</taxon>
        <taxon>Pentapetalae</taxon>
        <taxon>rosids</taxon>
        <taxon>malvids</taxon>
        <taxon>Sapindales</taxon>
        <taxon>Sapindaceae</taxon>
        <taxon>Hippocastanoideae</taxon>
        <taxon>Acereae</taxon>
        <taxon>Dipteronia</taxon>
    </lineage>
</organism>
<proteinExistence type="predicted"/>
<evidence type="ECO:0000313" key="2">
    <source>
        <dbReference type="Proteomes" id="UP001280121"/>
    </source>
</evidence>
<dbReference type="Proteomes" id="UP001280121">
    <property type="component" value="Unassembled WGS sequence"/>
</dbReference>
<sequence length="253" mass="28914">MQSFLFYSRQKVNRKALYPSKFNGNEQGNSILSKKNIYIGYLFKSYTYSIRVSLRALLSSTTTSASDKSDGENGVVVVEVESLELAGSGAVLAMAWNGKDVHEWHKHIAYRVAIYALLNMAIELEVLLSHERHNNPSLVKTICFNTYIPEMHKGPKTLYLQLLGVWQPFHLPRVFFHIRDSTLHAIGWFDFYVAFPSMGNQERKRSKQHAIQAKKEIILSNVFGVCYDVFSGFAYFCHSTQQPLDANLLSFLF</sequence>
<evidence type="ECO:0000313" key="1">
    <source>
        <dbReference type="EMBL" id="KAK2661740.1"/>
    </source>
</evidence>
<gene>
    <name evidence="1" type="ORF">Ddye_000314</name>
</gene>
<accession>A0AAD9XLP6</accession>
<dbReference type="AlphaFoldDB" id="A0AAD9XLP6"/>